<sequence>METVKMDEKGRIVVPKSIREKAGLKAGGYVKVTADEKRVLIEPVEPIADQYFGAFQITKWPEDLDEFVIEVVRRWWTRKLTST</sequence>
<feature type="domain" description="SpoVT-AbrB" evidence="1">
    <location>
        <begin position="1"/>
        <end position="46"/>
    </location>
</feature>
<dbReference type="Pfam" id="PF04014">
    <property type="entry name" value="MazE_antitoxin"/>
    <property type="match status" value="1"/>
</dbReference>
<dbReference type="Gene3D" id="2.10.260.10">
    <property type="match status" value="1"/>
</dbReference>
<accession>A0A7C5Y4S8</accession>
<dbReference type="InterPro" id="IPR052975">
    <property type="entry name" value="Repressor-like_regulatory"/>
</dbReference>
<proteinExistence type="predicted"/>
<evidence type="ECO:0000313" key="2">
    <source>
        <dbReference type="EMBL" id="HHR40197.1"/>
    </source>
</evidence>
<dbReference type="PROSITE" id="PS51740">
    <property type="entry name" value="SPOVT_ABRB"/>
    <property type="match status" value="1"/>
</dbReference>
<name>A0A7C5Y4S8_CALS0</name>
<dbReference type="InterPro" id="IPR037914">
    <property type="entry name" value="SpoVT-AbrB_sf"/>
</dbReference>
<organism evidence="2">
    <name type="scientific">Caldiarchaeum subterraneum</name>
    <dbReference type="NCBI Taxonomy" id="311458"/>
    <lineage>
        <taxon>Archaea</taxon>
        <taxon>Nitrososphaerota</taxon>
        <taxon>Candidatus Caldarchaeales</taxon>
        <taxon>Candidatus Caldarchaeaceae</taxon>
        <taxon>Candidatus Caldarchaeum</taxon>
    </lineage>
</organism>
<dbReference type="InterPro" id="IPR007159">
    <property type="entry name" value="SpoVT-AbrB_dom"/>
</dbReference>
<keyword evidence="2" id="KW-0238">DNA-binding</keyword>
<dbReference type="SUPFAM" id="SSF89447">
    <property type="entry name" value="AbrB/MazE/MraZ-like"/>
    <property type="match status" value="1"/>
</dbReference>
<dbReference type="NCBIfam" id="TIGR01439">
    <property type="entry name" value="lp_hng_hel_AbrB"/>
    <property type="match status" value="1"/>
</dbReference>
<protein>
    <submittedName>
        <fullName evidence="2">AbrB/MazE/SpoVT family DNA-binding domain-containing protein</fullName>
    </submittedName>
</protein>
<dbReference type="SMART" id="SM00966">
    <property type="entry name" value="SpoVT_AbrB"/>
    <property type="match status" value="1"/>
</dbReference>
<dbReference type="AlphaFoldDB" id="A0A7C5Y4S8"/>
<dbReference type="PANTHER" id="PTHR34860">
    <property type="entry name" value="REPRESSOR-LIKE PROTEIN SSO7C3"/>
    <property type="match status" value="1"/>
</dbReference>
<comment type="caution">
    <text evidence="2">The sequence shown here is derived from an EMBL/GenBank/DDBJ whole genome shotgun (WGS) entry which is preliminary data.</text>
</comment>
<dbReference type="EMBL" id="DRXS01000001">
    <property type="protein sequence ID" value="HHR40197.1"/>
    <property type="molecule type" value="Genomic_DNA"/>
</dbReference>
<evidence type="ECO:0000259" key="1">
    <source>
        <dbReference type="PROSITE" id="PS51740"/>
    </source>
</evidence>
<dbReference type="GO" id="GO:0003677">
    <property type="term" value="F:DNA binding"/>
    <property type="evidence" value="ECO:0007669"/>
    <property type="project" value="UniProtKB-KW"/>
</dbReference>
<reference evidence="2" key="1">
    <citation type="journal article" date="2020" name="mSystems">
        <title>Genome- and Community-Level Interaction Insights into Carbon Utilization and Element Cycling Functions of Hydrothermarchaeota in Hydrothermal Sediment.</title>
        <authorList>
            <person name="Zhou Z."/>
            <person name="Liu Y."/>
            <person name="Xu W."/>
            <person name="Pan J."/>
            <person name="Luo Z.H."/>
            <person name="Li M."/>
        </authorList>
    </citation>
    <scope>NUCLEOTIDE SEQUENCE [LARGE SCALE GENOMIC DNA]</scope>
    <source>
        <strain evidence="2">SpSt-1084</strain>
    </source>
</reference>
<dbReference type="PANTHER" id="PTHR34860:SF6">
    <property type="entry name" value="REPRESSOR-LIKE PROTEIN SSO7C3"/>
    <property type="match status" value="1"/>
</dbReference>
<gene>
    <name evidence="2" type="ORF">ENM42_00035</name>
</gene>